<name>A0AAW1K4K8_SAPOF</name>
<evidence type="ECO:0000256" key="8">
    <source>
        <dbReference type="SAM" id="MobiDB-lite"/>
    </source>
</evidence>
<reference evidence="9" key="1">
    <citation type="submission" date="2024-03" db="EMBL/GenBank/DDBJ databases">
        <title>WGS assembly of Saponaria officinalis var. Norfolk2.</title>
        <authorList>
            <person name="Jenkins J."/>
            <person name="Shu S."/>
            <person name="Grimwood J."/>
            <person name="Barry K."/>
            <person name="Goodstein D."/>
            <person name="Schmutz J."/>
            <person name="Leebens-Mack J."/>
            <person name="Osbourn A."/>
        </authorList>
    </citation>
    <scope>NUCLEOTIDE SEQUENCE [LARGE SCALE GENOMIC DNA]</scope>
    <source>
        <strain evidence="9">JIC</strain>
    </source>
</reference>
<keyword evidence="2" id="KW-0677">Repeat</keyword>
<dbReference type="SMART" id="SM00028">
    <property type="entry name" value="TPR"/>
    <property type="match status" value="1"/>
</dbReference>
<keyword evidence="4" id="KW-0175">Coiled coil</keyword>
<evidence type="ECO:0000256" key="4">
    <source>
        <dbReference type="ARBA" id="ARBA00023054"/>
    </source>
</evidence>
<evidence type="ECO:0000256" key="1">
    <source>
        <dbReference type="ARBA" id="ARBA00004123"/>
    </source>
</evidence>
<dbReference type="AlphaFoldDB" id="A0AAW1K4K8"/>
<feature type="compositionally biased region" description="Basic and acidic residues" evidence="8">
    <location>
        <begin position="362"/>
        <end position="374"/>
    </location>
</feature>
<dbReference type="Gene3D" id="1.25.40.10">
    <property type="entry name" value="Tetratricopeptide repeat domain"/>
    <property type="match status" value="1"/>
</dbReference>
<dbReference type="EMBL" id="JBDFQZ010000006">
    <property type="protein sequence ID" value="KAK9714451.1"/>
    <property type="molecule type" value="Genomic_DNA"/>
</dbReference>
<evidence type="ECO:0000256" key="2">
    <source>
        <dbReference type="ARBA" id="ARBA00022737"/>
    </source>
</evidence>
<feature type="compositionally biased region" description="Basic and acidic residues" evidence="8">
    <location>
        <begin position="407"/>
        <end position="416"/>
    </location>
</feature>
<evidence type="ECO:0000313" key="9">
    <source>
        <dbReference type="EMBL" id="KAK9714451.1"/>
    </source>
</evidence>
<dbReference type="Proteomes" id="UP001443914">
    <property type="component" value="Unassembled WGS sequence"/>
</dbReference>
<keyword evidence="3 7" id="KW-0802">TPR repeat</keyword>
<evidence type="ECO:0000256" key="6">
    <source>
        <dbReference type="ARBA" id="ARBA00025750"/>
    </source>
</evidence>
<organism evidence="9 10">
    <name type="scientific">Saponaria officinalis</name>
    <name type="common">Common soapwort</name>
    <name type="synonym">Lychnis saponaria</name>
    <dbReference type="NCBI Taxonomy" id="3572"/>
    <lineage>
        <taxon>Eukaryota</taxon>
        <taxon>Viridiplantae</taxon>
        <taxon>Streptophyta</taxon>
        <taxon>Embryophyta</taxon>
        <taxon>Tracheophyta</taxon>
        <taxon>Spermatophyta</taxon>
        <taxon>Magnoliopsida</taxon>
        <taxon>eudicotyledons</taxon>
        <taxon>Gunneridae</taxon>
        <taxon>Pentapetalae</taxon>
        <taxon>Caryophyllales</taxon>
        <taxon>Caryophyllaceae</taxon>
        <taxon>Caryophylleae</taxon>
        <taxon>Saponaria</taxon>
    </lineage>
</organism>
<comment type="similarity">
    <text evidence="6">Belongs to the MS5 protein family.</text>
</comment>
<dbReference type="SUPFAM" id="SSF48452">
    <property type="entry name" value="TPR-like"/>
    <property type="match status" value="1"/>
</dbReference>
<protein>
    <submittedName>
        <fullName evidence="9">Uncharacterized protein</fullName>
    </submittedName>
</protein>
<evidence type="ECO:0000256" key="3">
    <source>
        <dbReference type="ARBA" id="ARBA00022803"/>
    </source>
</evidence>
<feature type="repeat" description="TPR" evidence="7">
    <location>
        <begin position="193"/>
        <end position="226"/>
    </location>
</feature>
<keyword evidence="5" id="KW-0539">Nucleus</keyword>
<proteinExistence type="inferred from homology"/>
<dbReference type="InterPro" id="IPR019734">
    <property type="entry name" value="TPR_rpt"/>
</dbReference>
<dbReference type="PANTHER" id="PTHR36326">
    <property type="entry name" value="PROTEIN POLLENLESS 3-LIKE 2"/>
    <property type="match status" value="1"/>
</dbReference>
<comment type="caution">
    <text evidence="9">The sequence shown here is derived from an EMBL/GenBank/DDBJ whole genome shotgun (WGS) entry which is preliminary data.</text>
</comment>
<dbReference type="InterPro" id="IPR011990">
    <property type="entry name" value="TPR-like_helical_dom_sf"/>
</dbReference>
<dbReference type="PROSITE" id="PS50293">
    <property type="entry name" value="TPR_REGION"/>
    <property type="match status" value="1"/>
</dbReference>
<dbReference type="Pfam" id="PF00515">
    <property type="entry name" value="TPR_1"/>
    <property type="match status" value="1"/>
</dbReference>
<sequence>MRSNQNSEVNFPRNGFYTPPPISKSINSLASKSWMSEKKLSSRRSSPSNRDFFNVFHKVPHGDSPYVKAKHVQMVEKDPGKAVSLFWNAINSGDRVDSALKDMAAVMKQLNRPDEAIEAIRSFRYLCPADSQESIDNVLVELYKKSGRLEEEIEVLLLKLKRVEEMNSSGGKSIRMGRSHGKRVPVRPQQEYARLLGNLAWAYLQLNDYRTAEEYYRKALSIEPDRNKQCNLAVCLMLTNCISEAKLLLQSIQVSAQAGKMDDSYAKSYERASELLVELESQSTPSFSIDNEENQCSNAGSSFTFSPYKTIHDSSTWKTVRGTPPIPGRRFLRSPLTQPRRDSSSRILDGKILVSPFTQPRPDSKLSETDDNWRKGTQRRLQFENPSASDFRPPTDLKRSMNLSEANPRENKGKKSWADIVEEEDEHWKIDGLTGASRVGDLFRSFTP</sequence>
<evidence type="ECO:0000313" key="10">
    <source>
        <dbReference type="Proteomes" id="UP001443914"/>
    </source>
</evidence>
<dbReference type="PROSITE" id="PS50005">
    <property type="entry name" value="TPR"/>
    <property type="match status" value="1"/>
</dbReference>
<dbReference type="InterPro" id="IPR044961">
    <property type="entry name" value="MS5/SDI1"/>
</dbReference>
<dbReference type="GO" id="GO:0005634">
    <property type="term" value="C:nucleus"/>
    <property type="evidence" value="ECO:0007669"/>
    <property type="project" value="UniProtKB-SubCell"/>
</dbReference>
<dbReference type="PANTHER" id="PTHR36326:SF4">
    <property type="entry name" value="PROTEIN POLLENLESS 3-LIKE 1"/>
    <property type="match status" value="1"/>
</dbReference>
<evidence type="ECO:0000256" key="5">
    <source>
        <dbReference type="ARBA" id="ARBA00023242"/>
    </source>
</evidence>
<evidence type="ECO:0000256" key="7">
    <source>
        <dbReference type="PROSITE-ProRule" id="PRU00339"/>
    </source>
</evidence>
<accession>A0AAW1K4K8</accession>
<comment type="subcellular location">
    <subcellularLocation>
        <location evidence="1">Nucleus</location>
    </subcellularLocation>
</comment>
<feature type="region of interest" description="Disordered" evidence="8">
    <location>
        <begin position="316"/>
        <end position="416"/>
    </location>
</feature>
<gene>
    <name evidence="9" type="ORF">RND81_06G095300</name>
</gene>
<keyword evidence="10" id="KW-1185">Reference proteome</keyword>